<dbReference type="AlphaFoldDB" id="A0AAV0XL39"/>
<dbReference type="PROSITE" id="PS00028">
    <property type="entry name" value="ZINC_FINGER_C2H2_1"/>
    <property type="match status" value="1"/>
</dbReference>
<organism evidence="4 5">
    <name type="scientific">Macrosiphum euphorbiae</name>
    <name type="common">potato aphid</name>
    <dbReference type="NCBI Taxonomy" id="13131"/>
    <lineage>
        <taxon>Eukaryota</taxon>
        <taxon>Metazoa</taxon>
        <taxon>Ecdysozoa</taxon>
        <taxon>Arthropoda</taxon>
        <taxon>Hexapoda</taxon>
        <taxon>Insecta</taxon>
        <taxon>Pterygota</taxon>
        <taxon>Neoptera</taxon>
        <taxon>Paraneoptera</taxon>
        <taxon>Hemiptera</taxon>
        <taxon>Sternorrhyncha</taxon>
        <taxon>Aphidomorpha</taxon>
        <taxon>Aphidoidea</taxon>
        <taxon>Aphididae</taxon>
        <taxon>Macrosiphini</taxon>
        <taxon>Macrosiphum</taxon>
    </lineage>
</organism>
<reference evidence="4 5" key="1">
    <citation type="submission" date="2023-01" db="EMBL/GenBank/DDBJ databases">
        <authorList>
            <person name="Whitehead M."/>
        </authorList>
    </citation>
    <scope>NUCLEOTIDE SEQUENCE [LARGE SCALE GENOMIC DNA]</scope>
</reference>
<keyword evidence="1" id="KW-0863">Zinc-finger</keyword>
<keyword evidence="5" id="KW-1185">Reference proteome</keyword>
<keyword evidence="1" id="KW-0862">Zinc</keyword>
<evidence type="ECO:0000256" key="2">
    <source>
        <dbReference type="SAM" id="SignalP"/>
    </source>
</evidence>
<evidence type="ECO:0000313" key="4">
    <source>
        <dbReference type="EMBL" id="CAI6368836.1"/>
    </source>
</evidence>
<feature type="domain" description="C2H2-type" evidence="3">
    <location>
        <begin position="97"/>
        <end position="124"/>
    </location>
</feature>
<keyword evidence="1" id="KW-0479">Metal-binding</keyword>
<evidence type="ECO:0000313" key="5">
    <source>
        <dbReference type="Proteomes" id="UP001160148"/>
    </source>
</evidence>
<keyword evidence="2" id="KW-0732">Signal</keyword>
<evidence type="ECO:0000256" key="1">
    <source>
        <dbReference type="PROSITE-ProRule" id="PRU00042"/>
    </source>
</evidence>
<dbReference type="Gene3D" id="3.30.160.60">
    <property type="entry name" value="Classic Zinc Finger"/>
    <property type="match status" value="1"/>
</dbReference>
<dbReference type="PROSITE" id="PS50157">
    <property type="entry name" value="ZINC_FINGER_C2H2_2"/>
    <property type="match status" value="1"/>
</dbReference>
<accession>A0AAV0XL39</accession>
<dbReference type="SMART" id="SM00355">
    <property type="entry name" value="ZnF_C2H2"/>
    <property type="match status" value="2"/>
</dbReference>
<feature type="chain" id="PRO_5043550090" description="C2H2-type domain-containing protein" evidence="2">
    <location>
        <begin position="23"/>
        <end position="124"/>
    </location>
</feature>
<sequence length="124" mass="14727">MAYLTIYSVLILFFLEAPCGWLSQLNSITQIDPAKCPNKCGKFYRDLSRSWLTQLDWITQLDPARCPNKCGKLYNGPYRKRHLRQHLVYECGVIPKFQCRVCFKRFARNPQLKYHLIRIHKMMA</sequence>
<proteinExistence type="predicted"/>
<dbReference type="EMBL" id="CARXXK010000005">
    <property type="protein sequence ID" value="CAI6368836.1"/>
    <property type="molecule type" value="Genomic_DNA"/>
</dbReference>
<evidence type="ECO:0000259" key="3">
    <source>
        <dbReference type="PROSITE" id="PS50157"/>
    </source>
</evidence>
<comment type="caution">
    <text evidence="4">The sequence shown here is derived from an EMBL/GenBank/DDBJ whole genome shotgun (WGS) entry which is preliminary data.</text>
</comment>
<dbReference type="GO" id="GO:0008270">
    <property type="term" value="F:zinc ion binding"/>
    <property type="evidence" value="ECO:0007669"/>
    <property type="project" value="UniProtKB-KW"/>
</dbReference>
<dbReference type="InterPro" id="IPR013087">
    <property type="entry name" value="Znf_C2H2_type"/>
</dbReference>
<dbReference type="Proteomes" id="UP001160148">
    <property type="component" value="Unassembled WGS sequence"/>
</dbReference>
<protein>
    <recommendedName>
        <fullName evidence="3">C2H2-type domain-containing protein</fullName>
    </recommendedName>
</protein>
<name>A0AAV0XL39_9HEMI</name>
<feature type="signal peptide" evidence="2">
    <location>
        <begin position="1"/>
        <end position="22"/>
    </location>
</feature>
<gene>
    <name evidence="4" type="ORF">MEUPH1_LOCUS23149</name>
</gene>